<dbReference type="InterPro" id="IPR014529">
    <property type="entry name" value="UCP026631"/>
</dbReference>
<dbReference type="Pfam" id="PF03703">
    <property type="entry name" value="bPH_2"/>
    <property type="match status" value="3"/>
</dbReference>
<dbReference type="InterPro" id="IPR005182">
    <property type="entry name" value="YdbS-like_PH"/>
</dbReference>
<evidence type="ECO:0000256" key="1">
    <source>
        <dbReference type="SAM" id="Phobius"/>
    </source>
</evidence>
<dbReference type="RefSeq" id="WP_077687323.1">
    <property type="nucleotide sequence ID" value="NZ_CP019606.1"/>
</dbReference>
<gene>
    <name evidence="3" type="ORF">BW730_17175</name>
</gene>
<dbReference type="STRING" id="1332264.BW730_17175"/>
<proteinExistence type="predicted"/>
<name>A0A1Q2CSI7_9ACTN</name>
<evidence type="ECO:0000259" key="2">
    <source>
        <dbReference type="Pfam" id="PF03703"/>
    </source>
</evidence>
<accession>A0A1Q2CSI7</accession>
<feature type="domain" description="YdbS-like PH" evidence="2">
    <location>
        <begin position="359"/>
        <end position="433"/>
    </location>
</feature>
<sequence length="449" mass="48301">MDDAPLAVQTEAKVVERPSPLTGLARSGIALAAAAVFFARDFAESSGSFSRGPLIAGVVAAAIALIGGVSGIITWRTTTFIADDDEFRIERNFISKSSTRVDYTKVQSIDISQPLIARLLGLAKVHIDVGGAGGVGLSFLTKARAETLREHLLRRMQAAKTGSGGGSGELTSLEEPTEAEAEELVVAVPPRNLMLGTLVSLGALASLVLAAVFVLVSIFATAPVTLVAGVIAVVGWVWSQTGKNWGFRMTRQGDTLRVRRGLLSTVTQGLRPKRVQAVAIRQDLLQRLTGLYQVSVTVLGYGDPGSDDDASTNAIVLPYGTWDEVMAVLHAIWPGVDLNAIEPHPQPARARWLTPFTFRTHTWGVGEDVVVAQHGLLTQIRSIVPHRRMQSASIEQGPLQRRLRLASISVHTTDGPVSLRLYHLDADVARRVFEDQLARARQARAAVER</sequence>
<evidence type="ECO:0000313" key="3">
    <source>
        <dbReference type="EMBL" id="AQP48970.1"/>
    </source>
</evidence>
<feature type="domain" description="YdbS-like PH" evidence="2">
    <location>
        <begin position="75"/>
        <end position="152"/>
    </location>
</feature>
<dbReference type="KEGG" id="tes:BW730_17175"/>
<keyword evidence="4" id="KW-1185">Reference proteome</keyword>
<reference evidence="4" key="1">
    <citation type="submission" date="2017-02" db="EMBL/GenBank/DDBJ databases">
        <title>Tessaracoccus aquaemaris sp. nov., isolated from the intestine of a Korean rockfish, Sebastes schlegelii, in a marine aquaculture pond.</title>
        <authorList>
            <person name="Tak E.J."/>
            <person name="Bae J.-W."/>
        </authorList>
    </citation>
    <scope>NUCLEOTIDE SEQUENCE [LARGE SCALE GENOMIC DNA]</scope>
    <source>
        <strain evidence="4">NSG39</strain>
    </source>
</reference>
<keyword evidence="1" id="KW-1133">Transmembrane helix</keyword>
<dbReference type="PIRSF" id="PIRSF026631">
    <property type="entry name" value="UCP026631"/>
    <property type="match status" value="1"/>
</dbReference>
<dbReference type="AlphaFoldDB" id="A0A1Q2CSI7"/>
<feature type="domain" description="YdbS-like PH" evidence="2">
    <location>
        <begin position="246"/>
        <end position="303"/>
    </location>
</feature>
<dbReference type="PANTHER" id="PTHR34473:SF2">
    <property type="entry name" value="UPF0699 TRANSMEMBRANE PROTEIN YDBT"/>
    <property type="match status" value="1"/>
</dbReference>
<protein>
    <recommendedName>
        <fullName evidence="2">YdbS-like PH domain-containing protein</fullName>
    </recommendedName>
</protein>
<feature type="transmembrane region" description="Helical" evidence="1">
    <location>
        <begin position="54"/>
        <end position="75"/>
    </location>
</feature>
<organism evidence="3 4">
    <name type="scientific">Tessaracoccus aquimaris</name>
    <dbReference type="NCBI Taxonomy" id="1332264"/>
    <lineage>
        <taxon>Bacteria</taxon>
        <taxon>Bacillati</taxon>
        <taxon>Actinomycetota</taxon>
        <taxon>Actinomycetes</taxon>
        <taxon>Propionibacteriales</taxon>
        <taxon>Propionibacteriaceae</taxon>
        <taxon>Tessaracoccus</taxon>
    </lineage>
</organism>
<feature type="transmembrane region" description="Helical" evidence="1">
    <location>
        <begin position="222"/>
        <end position="239"/>
    </location>
</feature>
<feature type="transmembrane region" description="Helical" evidence="1">
    <location>
        <begin position="193"/>
        <end position="216"/>
    </location>
</feature>
<evidence type="ECO:0000313" key="4">
    <source>
        <dbReference type="Proteomes" id="UP000188145"/>
    </source>
</evidence>
<keyword evidence="1" id="KW-0812">Transmembrane</keyword>
<dbReference type="OrthoDB" id="3190163at2"/>
<dbReference type="EMBL" id="CP019606">
    <property type="protein sequence ID" value="AQP48970.1"/>
    <property type="molecule type" value="Genomic_DNA"/>
</dbReference>
<dbReference type="PANTHER" id="PTHR34473">
    <property type="entry name" value="UPF0699 TRANSMEMBRANE PROTEIN YDBS"/>
    <property type="match status" value="1"/>
</dbReference>
<dbReference type="Proteomes" id="UP000188145">
    <property type="component" value="Chromosome"/>
</dbReference>
<feature type="transmembrane region" description="Helical" evidence="1">
    <location>
        <begin position="21"/>
        <end position="39"/>
    </location>
</feature>
<keyword evidence="1" id="KW-0472">Membrane</keyword>